<dbReference type="Gene3D" id="2.130.10.10">
    <property type="entry name" value="YVTN repeat-like/Quinoprotein amine dehydrogenase"/>
    <property type="match status" value="3"/>
</dbReference>
<dbReference type="AlphaFoldDB" id="A0ABD3QVA0"/>
<evidence type="ECO:0000256" key="3">
    <source>
        <dbReference type="ARBA" id="ARBA00046343"/>
    </source>
</evidence>
<keyword evidence="7" id="KW-1185">Reference proteome</keyword>
<feature type="region of interest" description="Disordered" evidence="4">
    <location>
        <begin position="250"/>
        <end position="287"/>
    </location>
</feature>
<keyword evidence="2" id="KW-0677">Repeat</keyword>
<organism evidence="6 7">
    <name type="scientific">Cyclotella cryptica</name>
    <dbReference type="NCBI Taxonomy" id="29204"/>
    <lineage>
        <taxon>Eukaryota</taxon>
        <taxon>Sar</taxon>
        <taxon>Stramenopiles</taxon>
        <taxon>Ochrophyta</taxon>
        <taxon>Bacillariophyta</taxon>
        <taxon>Coscinodiscophyceae</taxon>
        <taxon>Thalassiosirophycidae</taxon>
        <taxon>Stephanodiscales</taxon>
        <taxon>Stephanodiscaceae</taxon>
        <taxon>Cyclotella</taxon>
    </lineage>
</organism>
<dbReference type="Proteomes" id="UP001516023">
    <property type="component" value="Unassembled WGS sequence"/>
</dbReference>
<dbReference type="InterPro" id="IPR001680">
    <property type="entry name" value="WD40_rpt"/>
</dbReference>
<comment type="similarity">
    <text evidence="3">Belongs to the THOC3 family.</text>
</comment>
<feature type="compositionally biased region" description="Low complexity" evidence="4">
    <location>
        <begin position="1"/>
        <end position="23"/>
    </location>
</feature>
<accession>A0ABD3QVA0</accession>
<evidence type="ECO:0000256" key="4">
    <source>
        <dbReference type="SAM" id="MobiDB-lite"/>
    </source>
</evidence>
<feature type="region of interest" description="Disordered" evidence="4">
    <location>
        <begin position="183"/>
        <end position="202"/>
    </location>
</feature>
<evidence type="ECO:0000256" key="1">
    <source>
        <dbReference type="ARBA" id="ARBA00022574"/>
    </source>
</evidence>
<reference evidence="6 7" key="1">
    <citation type="journal article" date="2020" name="G3 (Bethesda)">
        <title>Improved Reference Genome for Cyclotella cryptica CCMP332, a Model for Cell Wall Morphogenesis, Salinity Adaptation, and Lipid Production in Diatoms (Bacillariophyta).</title>
        <authorList>
            <person name="Roberts W.R."/>
            <person name="Downey K.M."/>
            <person name="Ruck E.C."/>
            <person name="Traller J.C."/>
            <person name="Alverson A.J."/>
        </authorList>
    </citation>
    <scope>NUCLEOTIDE SEQUENCE [LARGE SCALE GENOMIC DNA]</scope>
    <source>
        <strain evidence="6 7">CCMP332</strain>
    </source>
</reference>
<dbReference type="Pfam" id="PF00400">
    <property type="entry name" value="WD40"/>
    <property type="match status" value="1"/>
</dbReference>
<evidence type="ECO:0000259" key="5">
    <source>
        <dbReference type="Pfam" id="PF12894"/>
    </source>
</evidence>
<dbReference type="PANTHER" id="PTHR22839:SF0">
    <property type="entry name" value="THO COMPLEX SUBUNIT 3"/>
    <property type="match status" value="1"/>
</dbReference>
<sequence length="1020" mass="110326">MSTRESPSRRSSASPSASTSTASQDTNKSPASFRLNAPPPLSLSTSQPQPTDDISSIVHEAQRSATRELRSTEEILKLAGAVLRDRNAGSGTPSNQRSLSGILSSHRYSRNSFSPAAVGGAHSPTLLGMGSFDEGDNLSGAYYSIPEYSHLPGKYTLLSSDSMELSGSNKTLLLSRMDGLANSPISRMRNDDGASGSVSSGPGKRLGVGDILASVVSARAINNNAAVTGVRSHADVSVAMENAINARIKRSHSFRKSSTDTSGETPSSVAHSRAANQESNRLPSASHFEMMPAWVTRKIAAETGVSPNSSPRNNHDEKEQAYFGQYTVHPSETIITHEFNRGDWTWVTEWSPDGKYLALATENHSLAIVEAGINTPVWKVIHDERIGKLKNDTTHTMRSIAWGTNFIALGGTGDAVTIIEPSFSTFSSSSSSSSSRSNHKPVGDGKKQEFRVVEIITETGFVGALHWQKNSNILAIGNREDQCLIVEVSRNKATNSVHSNIIHSIERRDWVNSVKFSPGGTKLAIGDRSGLLSIYLFVVVEGGDEGPALTLLQDITMDDNILDVQWSPDTKYVYVGGEDYSITVIGALNWECVQRIGRDRWVPFLAPSKGGSHVAVGGGSSNVSLLDVKQQWKEVTSFPVDGGIPLSAKWHPNDQYLAICGQFKDVIVYETSCRRLLKGKCLRSKSTILAVEFSPNGKILAVGNETGLITFFDAQSPNFVTIYETVVGNGGDVTIRWSSSGKNVAIVSGTTFVLLDTIYCGKAGVHPQSSSKFLVRKVIQGGVNFASMALSPKGDYLALTDGQTRILNLQNDCSPVKVLEQQNVFCTGWSPDGSVFALVGKRESLSIYDVTSSAKEWSLLFSIAVSETVLSLCWGPSVKKGLHYLAFGGEEKIVTIIEVRSSERTWETVLQIRFASNINDLDWNDRGLLSVGDDDGSVSVVDLSYLKSGRTVSEMSYNWQRQGVICKMKLTRNLGRNAITSLRWIKPSFGRSNCNLLAIGGSDGIVEIVDLSERSKLEAA</sequence>
<name>A0ABD3QVA0_9STRA</name>
<comment type="caution">
    <text evidence="6">The sequence shown here is derived from an EMBL/GenBank/DDBJ whole genome shotgun (WGS) entry which is preliminary data.</text>
</comment>
<dbReference type="PANTHER" id="PTHR22839">
    <property type="entry name" value="THO COMPLEX SUBUNIT 3 THO3"/>
    <property type="match status" value="1"/>
</dbReference>
<evidence type="ECO:0000256" key="2">
    <source>
        <dbReference type="ARBA" id="ARBA00022737"/>
    </source>
</evidence>
<dbReference type="SMART" id="SM00320">
    <property type="entry name" value="WD40"/>
    <property type="match status" value="11"/>
</dbReference>
<dbReference type="InterPro" id="IPR015943">
    <property type="entry name" value="WD40/YVTN_repeat-like_dom_sf"/>
</dbReference>
<feature type="compositionally biased region" description="Polar residues" evidence="4">
    <location>
        <begin position="259"/>
        <end position="283"/>
    </location>
</feature>
<protein>
    <recommendedName>
        <fullName evidence="5">Anaphase-promoting complex subunit 4-like WD40 domain-containing protein</fullName>
    </recommendedName>
</protein>
<dbReference type="EMBL" id="JABMIG020000008">
    <property type="protein sequence ID" value="KAL3804325.1"/>
    <property type="molecule type" value="Genomic_DNA"/>
</dbReference>
<dbReference type="SUPFAM" id="SSF50978">
    <property type="entry name" value="WD40 repeat-like"/>
    <property type="match status" value="2"/>
</dbReference>
<keyword evidence="1" id="KW-0853">WD repeat</keyword>
<feature type="region of interest" description="Disordered" evidence="4">
    <location>
        <begin position="425"/>
        <end position="445"/>
    </location>
</feature>
<evidence type="ECO:0000313" key="6">
    <source>
        <dbReference type="EMBL" id="KAL3804325.1"/>
    </source>
</evidence>
<dbReference type="InterPro" id="IPR040132">
    <property type="entry name" value="Tex1/THOC3"/>
</dbReference>
<evidence type="ECO:0000313" key="7">
    <source>
        <dbReference type="Proteomes" id="UP001516023"/>
    </source>
</evidence>
<dbReference type="Pfam" id="PF12894">
    <property type="entry name" value="ANAPC4_WD40"/>
    <property type="match status" value="1"/>
</dbReference>
<feature type="region of interest" description="Disordered" evidence="4">
    <location>
        <begin position="1"/>
        <end position="53"/>
    </location>
</feature>
<feature type="compositionally biased region" description="Low complexity" evidence="4">
    <location>
        <begin position="425"/>
        <end position="436"/>
    </location>
</feature>
<feature type="domain" description="Anaphase-promoting complex subunit 4-like WD40" evidence="5">
    <location>
        <begin position="649"/>
        <end position="725"/>
    </location>
</feature>
<dbReference type="InterPro" id="IPR024977">
    <property type="entry name" value="Apc4-like_WD40_dom"/>
</dbReference>
<dbReference type="InterPro" id="IPR036322">
    <property type="entry name" value="WD40_repeat_dom_sf"/>
</dbReference>
<feature type="compositionally biased region" description="Low complexity" evidence="4">
    <location>
        <begin position="42"/>
        <end position="51"/>
    </location>
</feature>
<gene>
    <name evidence="6" type="ORF">HJC23_011253</name>
</gene>
<proteinExistence type="inferred from homology"/>